<dbReference type="PATRIC" id="fig|35818.11.peg.1152"/>
<evidence type="ECO:0000313" key="2">
    <source>
        <dbReference type="EMBL" id="STQ87294.1"/>
    </source>
</evidence>
<gene>
    <name evidence="1" type="ORF">HPU229334_05840</name>
    <name evidence="2" type="ORF">NCTC13156_00104</name>
</gene>
<evidence type="ECO:0008006" key="5">
    <source>
        <dbReference type="Google" id="ProtNLM"/>
    </source>
</evidence>
<evidence type="ECO:0000313" key="3">
    <source>
        <dbReference type="Proteomes" id="UP000037997"/>
    </source>
</evidence>
<dbReference type="Proteomes" id="UP000255269">
    <property type="component" value="Unassembled WGS sequence"/>
</dbReference>
<sequence>MNKIPFNRAFQSCKNGEKIPFFIEKDAIKFEGVLAYDSSHREFIKLCGTIRGTIELVCDLSGESYNEELNEDLEFYLSNGQIDLDSEHFEDIVECENGQIDLEEILRSELEMIRCDYHIKE</sequence>
<protein>
    <recommendedName>
        <fullName evidence="5">DUF177 domain-containing protein</fullName>
    </recommendedName>
</protein>
<dbReference type="Proteomes" id="UP000037997">
    <property type="component" value="Unassembled WGS sequence"/>
</dbReference>
<evidence type="ECO:0000313" key="1">
    <source>
        <dbReference type="EMBL" id="KPH55856.1"/>
    </source>
</evidence>
<dbReference type="STRING" id="35818.HPU229336_01300"/>
<evidence type="ECO:0000313" key="4">
    <source>
        <dbReference type="Proteomes" id="UP000255269"/>
    </source>
</evidence>
<dbReference type="EMBL" id="JNOC01000031">
    <property type="protein sequence ID" value="KPH55856.1"/>
    <property type="molecule type" value="Genomic_DNA"/>
</dbReference>
<reference evidence="1 3" key="1">
    <citation type="submission" date="2014-06" db="EMBL/GenBank/DDBJ databases">
        <title>Helicobacter pullorum isolates in fresh chicken meat - phenotypic and genotypic features.</title>
        <authorList>
            <person name="Borges V."/>
            <person name="Santos A."/>
            <person name="Correia C.B."/>
            <person name="Saraiva M."/>
            <person name="Menard A."/>
            <person name="Vieira L."/>
            <person name="Sampaio D.A."/>
            <person name="Gomes J.P."/>
            <person name="Oleastro M."/>
        </authorList>
    </citation>
    <scope>NUCLEOTIDE SEQUENCE [LARGE SCALE GENOMIC DNA]</scope>
    <source>
        <strain evidence="1 3">229334/12</strain>
    </source>
</reference>
<reference evidence="2 4" key="2">
    <citation type="submission" date="2018-06" db="EMBL/GenBank/DDBJ databases">
        <authorList>
            <consortium name="Pathogen Informatics"/>
            <person name="Doyle S."/>
        </authorList>
    </citation>
    <scope>NUCLEOTIDE SEQUENCE [LARGE SCALE GENOMIC DNA]</scope>
    <source>
        <strain evidence="2 4">NCTC13156</strain>
    </source>
</reference>
<dbReference type="AlphaFoldDB" id="A0A0N1MRC5"/>
<organism evidence="1 3">
    <name type="scientific">Helicobacter pullorum</name>
    <dbReference type="NCBI Taxonomy" id="35818"/>
    <lineage>
        <taxon>Bacteria</taxon>
        <taxon>Pseudomonadati</taxon>
        <taxon>Campylobacterota</taxon>
        <taxon>Epsilonproteobacteria</taxon>
        <taxon>Campylobacterales</taxon>
        <taxon>Helicobacteraceae</taxon>
        <taxon>Helicobacter</taxon>
    </lineage>
</organism>
<accession>A0A0N1MRC5</accession>
<name>A0A0N1MRC5_9HELI</name>
<dbReference type="EMBL" id="UGJF01000001">
    <property type="protein sequence ID" value="STQ87294.1"/>
    <property type="molecule type" value="Genomic_DNA"/>
</dbReference>
<dbReference type="GeneID" id="93197263"/>
<proteinExistence type="predicted"/>
<dbReference type="RefSeq" id="WP_054197929.1">
    <property type="nucleotide sequence ID" value="NZ_FZMX01000011.1"/>
</dbReference>